<keyword evidence="3" id="KW-1185">Reference proteome</keyword>
<reference evidence="2 3" key="1">
    <citation type="journal article" date="2018" name="Biotechnol. Biofuels">
        <title>Integrative visual omics of the white-rot fungus Polyporus brumalis exposes the biotechnological potential of its oxidative enzymes for delignifying raw plant biomass.</title>
        <authorList>
            <person name="Miyauchi S."/>
            <person name="Rancon A."/>
            <person name="Drula E."/>
            <person name="Hage H."/>
            <person name="Chaduli D."/>
            <person name="Favel A."/>
            <person name="Grisel S."/>
            <person name="Henrissat B."/>
            <person name="Herpoel-Gimbert I."/>
            <person name="Ruiz-Duenas F.J."/>
            <person name="Chevret D."/>
            <person name="Hainaut M."/>
            <person name="Lin J."/>
            <person name="Wang M."/>
            <person name="Pangilinan J."/>
            <person name="Lipzen A."/>
            <person name="Lesage-Meessen L."/>
            <person name="Navarro D."/>
            <person name="Riley R."/>
            <person name="Grigoriev I.V."/>
            <person name="Zhou S."/>
            <person name="Raouche S."/>
            <person name="Rosso M.N."/>
        </authorList>
    </citation>
    <scope>NUCLEOTIDE SEQUENCE [LARGE SCALE GENOMIC DNA]</scope>
    <source>
        <strain evidence="2 3">BRFM 1820</strain>
    </source>
</reference>
<feature type="region of interest" description="Disordered" evidence="1">
    <location>
        <begin position="1"/>
        <end position="59"/>
    </location>
</feature>
<evidence type="ECO:0000313" key="2">
    <source>
        <dbReference type="EMBL" id="RDX46376.1"/>
    </source>
</evidence>
<feature type="region of interest" description="Disordered" evidence="1">
    <location>
        <begin position="525"/>
        <end position="549"/>
    </location>
</feature>
<evidence type="ECO:0000313" key="3">
    <source>
        <dbReference type="Proteomes" id="UP000256964"/>
    </source>
</evidence>
<gene>
    <name evidence="2" type="ORF">OH76DRAFT_1420267</name>
</gene>
<evidence type="ECO:0000256" key="1">
    <source>
        <dbReference type="SAM" id="MobiDB-lite"/>
    </source>
</evidence>
<dbReference type="EMBL" id="KZ857428">
    <property type="protein sequence ID" value="RDX46376.1"/>
    <property type="molecule type" value="Genomic_DNA"/>
</dbReference>
<feature type="compositionally biased region" description="Low complexity" evidence="1">
    <location>
        <begin position="33"/>
        <end position="50"/>
    </location>
</feature>
<feature type="compositionally biased region" description="Low complexity" evidence="1">
    <location>
        <begin position="525"/>
        <end position="546"/>
    </location>
</feature>
<dbReference type="Proteomes" id="UP000256964">
    <property type="component" value="Unassembled WGS sequence"/>
</dbReference>
<feature type="region of interest" description="Disordered" evidence="1">
    <location>
        <begin position="250"/>
        <end position="296"/>
    </location>
</feature>
<feature type="region of interest" description="Disordered" evidence="1">
    <location>
        <begin position="319"/>
        <end position="356"/>
    </location>
</feature>
<proteinExistence type="predicted"/>
<dbReference type="AlphaFoldDB" id="A0A371D1G3"/>
<sequence>MSTPVPTAPRDSTAPTDARTKSRSPTVAPPLGTDAATSAATADTPLAPSSCPGEALDDATDDEAAFGDADALDAFVAAWEFDAHPLQDADYRAASKRFLQFVRGLAGDGTNLDQMFTRFWAAFAEHASGQTRLSCLRDYLLASRWSWVEHAQSDLQCAEIDLEKNAEAIAALHRDRKSPTASKLTDKQFAGQMRALTQEKQGLVATLAVSKQRMRLLSDLHSTVKSEVASLRSARISVLERFQPPVDTGIVSVDSEGRELPTTDPPRALGPTSLDAKPLGAKTRADSPTAGANDDVGLVVEVESSTDIPIVIDDSSDDESVVAKPLAAAPVKKKRSRASDPQPDTSVKRSKPGSTPVRASVVQAALSYLRLASQHDPRVAECVLFAGKCDGCYRADSKPCQRAFKLRCQECTEGNQSCRYGGVNVYGELRTGMTPIAQFNGRAFQICHGLKPEDRSLAINKITAFKSSGRVIVAFDQARLNDRLKALGLPLGAVATKYSVDEMIAPAARGTEGVVPTVPTATAATPSVSVARAPSRSRRPASTARSTVDDSMKLPSNVLDSLVESCRTRANVLVAQLWSAASELADLRLREESLTGLSFGEYPVDTVATTFQDLLEVAPPANPVDRILNLSAA</sequence>
<accession>A0A371D1G3</accession>
<dbReference type="OrthoDB" id="10679268at2759"/>
<organism evidence="2 3">
    <name type="scientific">Lentinus brumalis</name>
    <dbReference type="NCBI Taxonomy" id="2498619"/>
    <lineage>
        <taxon>Eukaryota</taxon>
        <taxon>Fungi</taxon>
        <taxon>Dikarya</taxon>
        <taxon>Basidiomycota</taxon>
        <taxon>Agaricomycotina</taxon>
        <taxon>Agaricomycetes</taxon>
        <taxon>Polyporales</taxon>
        <taxon>Polyporaceae</taxon>
        <taxon>Lentinus</taxon>
    </lineage>
</organism>
<protein>
    <submittedName>
        <fullName evidence="2">Uncharacterized protein</fullName>
    </submittedName>
</protein>
<name>A0A371D1G3_9APHY</name>